<dbReference type="Gene3D" id="1.20.120.1750">
    <property type="match status" value="1"/>
</dbReference>
<keyword evidence="4" id="KW-0677">Repeat</keyword>
<organism evidence="12 13">
    <name type="scientific">Conoideocrella luteorostrata</name>
    <dbReference type="NCBI Taxonomy" id="1105319"/>
    <lineage>
        <taxon>Eukaryota</taxon>
        <taxon>Fungi</taxon>
        <taxon>Dikarya</taxon>
        <taxon>Ascomycota</taxon>
        <taxon>Pezizomycotina</taxon>
        <taxon>Sordariomycetes</taxon>
        <taxon>Hypocreomycetidae</taxon>
        <taxon>Hypocreales</taxon>
        <taxon>Clavicipitaceae</taxon>
        <taxon>Conoideocrella</taxon>
    </lineage>
</organism>
<feature type="zinc finger region" description="C3H1-type" evidence="8">
    <location>
        <begin position="51"/>
        <end position="78"/>
    </location>
</feature>
<dbReference type="PROSITE" id="PS00028">
    <property type="entry name" value="ZINC_FINGER_C2H2_1"/>
    <property type="match status" value="1"/>
</dbReference>
<keyword evidence="6" id="KW-0833">Ubl conjugation pathway</keyword>
<evidence type="ECO:0000259" key="11">
    <source>
        <dbReference type="PROSITE" id="PS51873"/>
    </source>
</evidence>
<proteinExistence type="predicted"/>
<evidence type="ECO:0000313" key="13">
    <source>
        <dbReference type="Proteomes" id="UP001251528"/>
    </source>
</evidence>
<evidence type="ECO:0008006" key="14">
    <source>
        <dbReference type="Google" id="ProtNLM"/>
    </source>
</evidence>
<dbReference type="GO" id="GO:0000151">
    <property type="term" value="C:ubiquitin ligase complex"/>
    <property type="evidence" value="ECO:0007669"/>
    <property type="project" value="TreeGrafter"/>
</dbReference>
<dbReference type="SMART" id="SM00647">
    <property type="entry name" value="IBR"/>
    <property type="match status" value="2"/>
</dbReference>
<feature type="domain" description="C3H1-type" evidence="10">
    <location>
        <begin position="51"/>
        <end position="78"/>
    </location>
</feature>
<dbReference type="GO" id="GO:0043161">
    <property type="term" value="P:proteasome-mediated ubiquitin-dependent protein catabolic process"/>
    <property type="evidence" value="ECO:0007669"/>
    <property type="project" value="TreeGrafter"/>
</dbReference>
<name>A0AAJ0FQZ6_9HYPO</name>
<dbReference type="Pfam" id="PF18044">
    <property type="entry name" value="zf-CCCH_4"/>
    <property type="match status" value="1"/>
</dbReference>
<dbReference type="PROSITE" id="PS51873">
    <property type="entry name" value="TRIAD"/>
    <property type="match status" value="1"/>
</dbReference>
<dbReference type="InterPro" id="IPR002867">
    <property type="entry name" value="IBR_dom"/>
</dbReference>
<evidence type="ECO:0000256" key="2">
    <source>
        <dbReference type="ARBA" id="ARBA00022679"/>
    </source>
</evidence>
<dbReference type="InterPro" id="IPR041367">
    <property type="entry name" value="Znf-CCCH_4"/>
</dbReference>
<dbReference type="PANTHER" id="PTHR22770">
    <property type="entry name" value="UBIQUITIN CONJUGATING ENZYME 7 INTERACTING PROTEIN-RELATED"/>
    <property type="match status" value="1"/>
</dbReference>
<feature type="domain" description="RING-type" evidence="9">
    <location>
        <begin position="650"/>
        <end position="691"/>
    </location>
</feature>
<dbReference type="InterPro" id="IPR013087">
    <property type="entry name" value="Znf_C2H2_type"/>
</dbReference>
<dbReference type="Pfam" id="PF01485">
    <property type="entry name" value="IBR"/>
    <property type="match status" value="1"/>
</dbReference>
<evidence type="ECO:0000256" key="8">
    <source>
        <dbReference type="PROSITE-ProRule" id="PRU00723"/>
    </source>
</evidence>
<keyword evidence="2" id="KW-0808">Transferase</keyword>
<dbReference type="AlphaFoldDB" id="A0AAJ0FQZ6"/>
<dbReference type="Pfam" id="PF14608">
    <property type="entry name" value="zf-CCCH_2"/>
    <property type="match status" value="1"/>
</dbReference>
<feature type="domain" description="C3H1-type" evidence="10">
    <location>
        <begin position="103"/>
        <end position="130"/>
    </location>
</feature>
<evidence type="ECO:0000256" key="3">
    <source>
        <dbReference type="ARBA" id="ARBA00022723"/>
    </source>
</evidence>
<evidence type="ECO:0000256" key="6">
    <source>
        <dbReference type="ARBA" id="ARBA00022786"/>
    </source>
</evidence>
<dbReference type="SUPFAM" id="SSF57850">
    <property type="entry name" value="RING/U-box"/>
    <property type="match status" value="2"/>
</dbReference>
<dbReference type="PANTHER" id="PTHR22770:SF13">
    <property type="entry name" value="RING-TYPE DOMAIN-CONTAINING PROTEIN"/>
    <property type="match status" value="1"/>
</dbReference>
<sequence length="875" mass="96203">MAINPTSRVSRLVAKLRVTAARSPRSENLPTTAQMDVRNRLSNVFPPQADRRSSIPCQFFAQSRCRNGSSCTFSHAANQGTAGIDENMGGPSRISDMTLPSDSRSHIACRFFIKGSCLKNEKCPFAHDTSRNIADTTLEAEEGSVPEDWCRDLQGAMVHFGDGAVVMKVNFPSDFSAVRISNLPEGTTADSVVTFLASYGFTASKDCIRLSIQADSTQYHADVRVEDPRFSKRLCQLLAMQGHGSPTATPINIRLPQTSDYRRVDSKKVNCSWHKPTKTAWLNFGNGSIAAKVGSRFSDGTYKVLNQIIQCEGPTRGAGNKNPLAWTIRLSEVPMHAEKWDVTEAIPAAMGPRHVELSKTTYEMHLPSANTLIESLLLKAGPLERFVGSLDAPGKRFKAKAWFMSDSGAMQAVKLLHNKPLPFYKNGKLTVQLVHSARLKVLARVYDVVEQELADRNKIWASQHLLFTAYPSVRHLRVLKIEGTDSGDVAGAKATLENIISGELMRNNGKAIWASSFAANGHTYQQMKQLEREFSVIIFRDKRRERLRLIGPQARHEEVRLAIMKLANAHSTSTYVIELDTQQFSSAFKGGYRAIATAIGEDKVVLDILSTPRRIVVAGSEADFKIAQEILSGREGASRKRPDLGSINDCAICWTEAENPIRTPCNHIYCADCFEDLCFAGVKSEPCIHCQGDAGNCSEIFLLAELQAHLSSAVLEDILELAFKTYVARHANELRHCPTPDCGQIYRAMGPAGTGAGATSSSESIVFKCPVCLTAICTACNASHDGLTCAEYHDHQSGGYKALQAAKEELGIKNCPSCNVMIQKASGCNHMTCSACRAHICWVCLRTFPESEVVYDHMRRKHGGIGIEYFPELTD</sequence>
<dbReference type="SMART" id="SM00356">
    <property type="entry name" value="ZnF_C3H1"/>
    <property type="match status" value="2"/>
</dbReference>
<dbReference type="GO" id="GO:0043130">
    <property type="term" value="F:ubiquitin binding"/>
    <property type="evidence" value="ECO:0007669"/>
    <property type="project" value="TreeGrafter"/>
</dbReference>
<evidence type="ECO:0000256" key="5">
    <source>
        <dbReference type="ARBA" id="ARBA00022771"/>
    </source>
</evidence>
<dbReference type="GO" id="GO:0097039">
    <property type="term" value="P:protein linear polyubiquitination"/>
    <property type="evidence" value="ECO:0007669"/>
    <property type="project" value="TreeGrafter"/>
</dbReference>
<evidence type="ECO:0000259" key="10">
    <source>
        <dbReference type="PROSITE" id="PS50103"/>
    </source>
</evidence>
<dbReference type="CDD" id="cd22585">
    <property type="entry name" value="Rcat_RBR_DEAH12-like"/>
    <property type="match status" value="1"/>
</dbReference>
<keyword evidence="13" id="KW-1185">Reference proteome</keyword>
<dbReference type="Gene3D" id="4.10.1000.10">
    <property type="entry name" value="Zinc finger, CCCH-type"/>
    <property type="match status" value="1"/>
</dbReference>
<evidence type="ECO:0000313" key="12">
    <source>
        <dbReference type="EMBL" id="KAK2593427.1"/>
    </source>
</evidence>
<dbReference type="InterPro" id="IPR036855">
    <property type="entry name" value="Znf_CCCH_sf"/>
</dbReference>
<dbReference type="InterPro" id="IPR013083">
    <property type="entry name" value="Znf_RING/FYVE/PHD"/>
</dbReference>
<feature type="zinc finger region" description="C3H1-type" evidence="8">
    <location>
        <begin position="103"/>
        <end position="130"/>
    </location>
</feature>
<comment type="pathway">
    <text evidence="1">Protein modification; protein ubiquitination.</text>
</comment>
<dbReference type="InterPro" id="IPR001841">
    <property type="entry name" value="Znf_RING"/>
</dbReference>
<dbReference type="Gene3D" id="2.30.30.1190">
    <property type="match status" value="1"/>
</dbReference>
<protein>
    <recommendedName>
        <fullName evidence="14">RING-type E3 ubiquitin transferase</fullName>
    </recommendedName>
</protein>
<keyword evidence="7 8" id="KW-0862">Zinc</keyword>
<evidence type="ECO:0000259" key="9">
    <source>
        <dbReference type="PROSITE" id="PS50089"/>
    </source>
</evidence>
<accession>A0AAJ0FQZ6</accession>
<keyword evidence="3 8" id="KW-0479">Metal-binding</keyword>
<dbReference type="PROSITE" id="PS50089">
    <property type="entry name" value="ZF_RING_2"/>
    <property type="match status" value="1"/>
</dbReference>
<feature type="domain" description="RING-type" evidence="11">
    <location>
        <begin position="646"/>
        <end position="868"/>
    </location>
</feature>
<evidence type="ECO:0000256" key="1">
    <source>
        <dbReference type="ARBA" id="ARBA00004906"/>
    </source>
</evidence>
<evidence type="ECO:0000256" key="7">
    <source>
        <dbReference type="ARBA" id="ARBA00022833"/>
    </source>
</evidence>
<dbReference type="Pfam" id="PF22191">
    <property type="entry name" value="IBR_1"/>
    <property type="match status" value="1"/>
</dbReference>
<keyword evidence="5 8" id="KW-0863">Zinc-finger</keyword>
<evidence type="ECO:0000256" key="4">
    <source>
        <dbReference type="ARBA" id="ARBA00022737"/>
    </source>
</evidence>
<dbReference type="InterPro" id="IPR051628">
    <property type="entry name" value="LUBAC_E3_Ligases"/>
</dbReference>
<dbReference type="InterPro" id="IPR044066">
    <property type="entry name" value="TRIAD_supradom"/>
</dbReference>
<comment type="caution">
    <text evidence="12">The sequence shown here is derived from an EMBL/GenBank/DDBJ whole genome shotgun (WGS) entry which is preliminary data.</text>
</comment>
<reference evidence="12" key="1">
    <citation type="submission" date="2023-06" db="EMBL/GenBank/DDBJ databases">
        <title>Conoideocrella luteorostrata (Hypocreales: Clavicipitaceae), a potential biocontrol fungus for elongate hemlock scale in United States Christmas tree production areas.</title>
        <authorList>
            <person name="Barrett H."/>
            <person name="Lovett B."/>
            <person name="Macias A.M."/>
            <person name="Stajich J.E."/>
            <person name="Kasson M.T."/>
        </authorList>
    </citation>
    <scope>NUCLEOTIDE SEQUENCE</scope>
    <source>
        <strain evidence="12">ARSEF 14590</strain>
    </source>
</reference>
<dbReference type="EMBL" id="JASWJB010000212">
    <property type="protein sequence ID" value="KAK2593427.1"/>
    <property type="molecule type" value="Genomic_DNA"/>
</dbReference>
<dbReference type="GO" id="GO:0008270">
    <property type="term" value="F:zinc ion binding"/>
    <property type="evidence" value="ECO:0007669"/>
    <property type="project" value="UniProtKB-KW"/>
</dbReference>
<dbReference type="SUPFAM" id="SSF90229">
    <property type="entry name" value="CCCH zinc finger"/>
    <property type="match status" value="1"/>
</dbReference>
<dbReference type="InterPro" id="IPR000571">
    <property type="entry name" value="Znf_CCCH"/>
</dbReference>
<dbReference type="Gene3D" id="3.30.40.10">
    <property type="entry name" value="Zinc/RING finger domain, C3HC4 (zinc finger)"/>
    <property type="match status" value="1"/>
</dbReference>
<dbReference type="CDD" id="cd20335">
    <property type="entry name" value="BRcat_RBR"/>
    <property type="match status" value="1"/>
</dbReference>
<dbReference type="GO" id="GO:0004842">
    <property type="term" value="F:ubiquitin-protein transferase activity"/>
    <property type="evidence" value="ECO:0007669"/>
    <property type="project" value="TreeGrafter"/>
</dbReference>
<dbReference type="Proteomes" id="UP001251528">
    <property type="component" value="Unassembled WGS sequence"/>
</dbReference>
<gene>
    <name evidence="12" type="ORF">QQS21_008878</name>
</gene>
<dbReference type="PROSITE" id="PS50103">
    <property type="entry name" value="ZF_C3H1"/>
    <property type="match status" value="2"/>
</dbReference>